<feature type="domain" description="ACT" evidence="1">
    <location>
        <begin position="93"/>
        <end position="172"/>
    </location>
</feature>
<dbReference type="EMBL" id="UOFY01000033">
    <property type="protein sequence ID" value="VAX09235.1"/>
    <property type="molecule type" value="Genomic_DNA"/>
</dbReference>
<dbReference type="PIRSF" id="PIRSF028103">
    <property type="entry name" value="GcvR"/>
    <property type="match status" value="1"/>
</dbReference>
<protein>
    <submittedName>
        <fullName evidence="2">Glycine cleavage system transcriptional antiactivator GcvR</fullName>
    </submittedName>
</protein>
<dbReference type="AlphaFoldDB" id="A0A3B1BSC9"/>
<gene>
    <name evidence="2" type="ORF">MNBD_GAMMA25-2023</name>
</gene>
<sequence length="175" mass="18916">MNKQLVITALGEDRSGIVGALSEALTSRKLNIEDSRMSVLGGEFAILMLVSGAGDAIDSLINSVSELESSLQMRLLVKQTLSRKKESTLVPCSVEVVAIDHPGIVQDITGFFSLHQINIVKMDTRCYPAAHTGATMFALHMAIGVPVEQSIARLREDFAERCDDLNLDASLSVTK</sequence>
<dbReference type="GO" id="GO:0006355">
    <property type="term" value="P:regulation of DNA-templated transcription"/>
    <property type="evidence" value="ECO:0007669"/>
    <property type="project" value="InterPro"/>
</dbReference>
<dbReference type="PANTHER" id="PTHR34875">
    <property type="entry name" value="UPF0237 PROTEIN MJ1558"/>
    <property type="match status" value="1"/>
</dbReference>
<dbReference type="SUPFAM" id="SSF55021">
    <property type="entry name" value="ACT-like"/>
    <property type="match status" value="2"/>
</dbReference>
<dbReference type="InterPro" id="IPR002912">
    <property type="entry name" value="ACT_dom"/>
</dbReference>
<dbReference type="PANTHER" id="PTHR34875:SF5">
    <property type="entry name" value="GLYCINE CLEAVAGE SYSTEM TRANSCRIPTIONAL REPRESSOR"/>
    <property type="match status" value="1"/>
</dbReference>
<evidence type="ECO:0000313" key="2">
    <source>
        <dbReference type="EMBL" id="VAX09235.1"/>
    </source>
</evidence>
<feature type="domain" description="ACT" evidence="1">
    <location>
        <begin position="6"/>
        <end position="82"/>
    </location>
</feature>
<evidence type="ECO:0000259" key="1">
    <source>
        <dbReference type="PROSITE" id="PS51671"/>
    </source>
</evidence>
<reference evidence="2" key="1">
    <citation type="submission" date="2018-06" db="EMBL/GenBank/DDBJ databases">
        <authorList>
            <person name="Zhirakovskaya E."/>
        </authorList>
    </citation>
    <scope>NUCLEOTIDE SEQUENCE</scope>
</reference>
<dbReference type="CDD" id="cd04869">
    <property type="entry name" value="ACT_GcvR_2"/>
    <property type="match status" value="1"/>
</dbReference>
<accession>A0A3B1BSC9</accession>
<dbReference type="Gene3D" id="3.30.70.260">
    <property type="match status" value="2"/>
</dbReference>
<dbReference type="InterPro" id="IPR050990">
    <property type="entry name" value="UPF0237/GcvR_regulator"/>
</dbReference>
<dbReference type="InterPro" id="IPR045865">
    <property type="entry name" value="ACT-like_dom_sf"/>
</dbReference>
<name>A0A3B1BSC9_9ZZZZ</name>
<organism evidence="2">
    <name type="scientific">hydrothermal vent metagenome</name>
    <dbReference type="NCBI Taxonomy" id="652676"/>
    <lineage>
        <taxon>unclassified sequences</taxon>
        <taxon>metagenomes</taxon>
        <taxon>ecological metagenomes</taxon>
    </lineage>
</organism>
<dbReference type="Pfam" id="PF13740">
    <property type="entry name" value="ACT_6"/>
    <property type="match status" value="1"/>
</dbReference>
<dbReference type="InterPro" id="IPR016867">
    <property type="entry name" value="GcvR"/>
</dbReference>
<dbReference type="PROSITE" id="PS51671">
    <property type="entry name" value="ACT"/>
    <property type="match status" value="2"/>
</dbReference>
<proteinExistence type="predicted"/>